<organism evidence="1 2">
    <name type="scientific">Polaribacter sejongensis</name>
    <dbReference type="NCBI Taxonomy" id="985043"/>
    <lineage>
        <taxon>Bacteria</taxon>
        <taxon>Pseudomonadati</taxon>
        <taxon>Bacteroidota</taxon>
        <taxon>Flavobacteriia</taxon>
        <taxon>Flavobacteriales</taxon>
        <taxon>Flavobacteriaceae</taxon>
    </lineage>
</organism>
<proteinExistence type="predicted"/>
<dbReference type="EMBL" id="JAUFQH010000010">
    <property type="protein sequence ID" value="MDN3620114.1"/>
    <property type="molecule type" value="Genomic_DNA"/>
</dbReference>
<dbReference type="RefSeq" id="WP_261973247.1">
    <property type="nucleotide sequence ID" value="NZ_CP103460.1"/>
</dbReference>
<evidence type="ECO:0000313" key="2">
    <source>
        <dbReference type="Proteomes" id="UP001228636"/>
    </source>
</evidence>
<gene>
    <name evidence="1" type="ORF">QWY81_11675</name>
</gene>
<accession>A0AAJ1VH99</accession>
<dbReference type="Proteomes" id="UP001228636">
    <property type="component" value="Unassembled WGS sequence"/>
</dbReference>
<comment type="caution">
    <text evidence="1">The sequence shown here is derived from an EMBL/GenBank/DDBJ whole genome shotgun (WGS) entry which is preliminary data.</text>
</comment>
<evidence type="ECO:0000313" key="1">
    <source>
        <dbReference type="EMBL" id="MDN3620114.1"/>
    </source>
</evidence>
<name>A0AAJ1VH99_9FLAO</name>
<protein>
    <submittedName>
        <fullName evidence="1">Uncharacterized protein</fullName>
    </submittedName>
</protein>
<dbReference type="AlphaFoldDB" id="A0AAJ1VH99"/>
<reference evidence="1 2" key="1">
    <citation type="journal article" date="2014" name="Int. J. Syst. Evol. Microbiol.">
        <title>Complete genome sequence of Corynebacterium casei LMG S-19264T (=DSM 44701T), isolated from a smear-ripened cheese.</title>
        <authorList>
            <consortium name="US DOE Joint Genome Institute (JGI-PGF)"/>
            <person name="Walter F."/>
            <person name="Albersmeier A."/>
            <person name="Kalinowski J."/>
            <person name="Ruckert C."/>
        </authorList>
    </citation>
    <scope>NUCLEOTIDE SEQUENCE [LARGE SCALE GENOMIC DNA]</scope>
    <source>
        <strain evidence="1 2">CECT 8670</strain>
    </source>
</reference>
<sequence>MTFYNIDGISSANPNKDNFFIVENEVGDLLFKEGDLTFEIERLCIELRNLLAIKIFGSIEEYHKFLATPIYPFASLAGIDAEIRLSKEQFEQFIKTIEDKTSLNKLLYYCDVENLIGNIQNSVLETKYLVGEFYRTLNKNSFLVQEGLFTVENGIQYSAGPVVTNITSLVNHLFINLYSQLDFVTKIIFEFENIHTNFDVYPKLKSKSILFGDSKKTSFKEKNDTIYEMTDNIRIIMYLRNEIVHNSSIDSFPKVYQNIHNKKIIEKFILIPDFRNGLIQTFKNRKRFFNDDTKLNKIMPSLINDFWSKLINTLNHIK</sequence>